<dbReference type="InterPro" id="IPR020828">
    <property type="entry name" value="GlycerAld_3-P_DH_NAD(P)-bd"/>
</dbReference>
<dbReference type="CDD" id="cd18127">
    <property type="entry name" value="GAPDH_II_C"/>
    <property type="match status" value="1"/>
</dbReference>
<feature type="binding site" evidence="9">
    <location>
        <position position="174"/>
    </location>
    <ligand>
        <name>NAD(+)</name>
        <dbReference type="ChEBI" id="CHEBI:57540"/>
    </ligand>
</feature>
<feature type="binding site" evidence="9">
    <location>
        <begin position="203"/>
        <end position="205"/>
    </location>
    <ligand>
        <name>D-glyceraldehyde 3-phosphate</name>
        <dbReference type="ChEBI" id="CHEBI:59776"/>
    </ligand>
</feature>
<comment type="pathway">
    <text evidence="1 9 10">Carbohydrate degradation; glycolysis; pyruvate from D-glyceraldehyde 3-phosphate: step 1/5.</text>
</comment>
<dbReference type="GO" id="GO:0005737">
    <property type="term" value="C:cytoplasm"/>
    <property type="evidence" value="ECO:0007669"/>
    <property type="project" value="UniProtKB-SubCell"/>
</dbReference>
<comment type="subcellular location">
    <subcellularLocation>
        <location evidence="9 10">Cytoplasm</location>
    </subcellularLocation>
</comment>
<dbReference type="AlphaFoldDB" id="A0A7J3X8H5"/>
<dbReference type="SMART" id="SM00846">
    <property type="entry name" value="Gp_dh_N"/>
    <property type="match status" value="1"/>
</dbReference>
<accession>A0A7J3X8H5</accession>
<evidence type="ECO:0000313" key="12">
    <source>
        <dbReference type="EMBL" id="HHP05371.1"/>
    </source>
</evidence>
<keyword evidence="6 9" id="KW-0324">Glycolysis</keyword>
<evidence type="ECO:0000259" key="11">
    <source>
        <dbReference type="SMART" id="SM00846"/>
    </source>
</evidence>
<dbReference type="Gene3D" id="3.30.360.10">
    <property type="entry name" value="Dihydrodipicolinate Reductase, domain 2"/>
    <property type="match status" value="1"/>
</dbReference>
<dbReference type="InterPro" id="IPR020829">
    <property type="entry name" value="GlycerAld_3-P_DH_cat"/>
</dbReference>
<keyword evidence="9 10" id="KW-0963">Cytoplasm</keyword>
<dbReference type="NCBIfam" id="TIGR01546">
    <property type="entry name" value="GAPDH-II_archae"/>
    <property type="match status" value="1"/>
</dbReference>
<dbReference type="Pfam" id="PF02800">
    <property type="entry name" value="Gp_dh_C"/>
    <property type="match status" value="1"/>
</dbReference>
<organism evidence="12">
    <name type="scientific">Thermofilum pendens</name>
    <dbReference type="NCBI Taxonomy" id="2269"/>
    <lineage>
        <taxon>Archaea</taxon>
        <taxon>Thermoproteota</taxon>
        <taxon>Thermoprotei</taxon>
        <taxon>Thermofilales</taxon>
        <taxon>Thermofilaceae</taxon>
        <taxon>Thermofilum</taxon>
    </lineage>
</organism>
<sequence>MLRRILPGSPASATAAHVTTSTLGERTPAPIDARRLPGFTRDSSLVIFIFNNNFSLHVKTRVLVVGYGTIGKRVADAVRAQWDMELVGVCTPRPNHNVLALLRRVSDKIPLVAYDRESEEAFKRAGISTSGLLSELLSSGEVDVVVDASPAGSGAENKRKFYSLASVKVVFQGGEEPEVAELTFSPFFNYSAARGKRYVRVPSCNTTGILRVLNALLRVSSVEEVFVTIVRRAHDLADRKGARLNTLALDGGVPSHHARDVKLVLPVSITTVAVVAPTTLSHFHVARVRFSGSVSREEILDSLSSSPRVVVAGEPFQTSANVAEFYRELRPRGDMYEVAVLESSISVEGGCATLAYIVHQESIVVPENIDAVRALASAAAAWESIRETDRSLGVTSGRLSLSAAREAPRLELRALA</sequence>
<comment type="subunit">
    <text evidence="3 9 10">Homotetramer.</text>
</comment>
<dbReference type="UniPathway" id="UPA00109">
    <property type="reaction ID" value="UER00184"/>
</dbReference>
<dbReference type="GO" id="GO:0006096">
    <property type="term" value="P:glycolytic process"/>
    <property type="evidence" value="ECO:0007669"/>
    <property type="project" value="UniProtKB-UniRule"/>
</dbReference>
<evidence type="ECO:0000256" key="10">
    <source>
        <dbReference type="RuleBase" id="RU003388"/>
    </source>
</evidence>
<feature type="domain" description="Glyceraldehyde 3-phosphate dehydrogenase NAD(P) binding" evidence="11">
    <location>
        <begin position="60"/>
        <end position="204"/>
    </location>
</feature>
<dbReference type="SUPFAM" id="SSF55347">
    <property type="entry name" value="Glyceraldehyde-3-phosphate dehydrogenase-like, C-terminal domain"/>
    <property type="match status" value="1"/>
</dbReference>
<dbReference type="InterPro" id="IPR006436">
    <property type="entry name" value="Glyceraldehyde-3-P_DH_2_arc"/>
</dbReference>
<dbReference type="NCBIfam" id="NF003251">
    <property type="entry name" value="PRK04207.1"/>
    <property type="match status" value="1"/>
</dbReference>
<comment type="caution">
    <text evidence="12">The sequence shown here is derived from an EMBL/GenBank/DDBJ whole genome shotgun (WGS) entry which is preliminary data.</text>
</comment>
<proteinExistence type="inferred from homology"/>
<evidence type="ECO:0000256" key="2">
    <source>
        <dbReference type="ARBA" id="ARBA00007406"/>
    </source>
</evidence>
<dbReference type="EMBL" id="DRZM01000188">
    <property type="protein sequence ID" value="HHP05371.1"/>
    <property type="molecule type" value="Genomic_DNA"/>
</dbReference>
<evidence type="ECO:0000256" key="8">
    <source>
        <dbReference type="ARBA" id="ARBA00048853"/>
    </source>
</evidence>
<reference evidence="12" key="1">
    <citation type="journal article" date="2020" name="mSystems">
        <title>Genome- and Community-Level Interaction Insights into Carbon Utilization and Element Cycling Functions of Hydrothermarchaeota in Hydrothermal Sediment.</title>
        <authorList>
            <person name="Zhou Z."/>
            <person name="Liu Y."/>
            <person name="Xu W."/>
            <person name="Pan J."/>
            <person name="Luo Z.H."/>
            <person name="Li M."/>
        </authorList>
    </citation>
    <scope>NUCLEOTIDE SEQUENCE [LARGE SCALE GENOMIC DNA]</scope>
    <source>
        <strain evidence="12">SpSt-1125</strain>
    </source>
</reference>
<feature type="binding site" evidence="9">
    <location>
        <begin position="69"/>
        <end position="70"/>
    </location>
    <ligand>
        <name>NAD(+)</name>
        <dbReference type="ChEBI" id="CHEBI:57540"/>
    </ligand>
</feature>
<name>A0A7J3X8H5_THEPE</name>
<evidence type="ECO:0000256" key="5">
    <source>
        <dbReference type="ARBA" id="ARBA00023027"/>
    </source>
</evidence>
<feature type="active site" description="Nucleophile" evidence="9">
    <location>
        <position position="204"/>
    </location>
</feature>
<gene>
    <name evidence="9" type="primary">gap</name>
    <name evidence="12" type="ORF">ENM88_06480</name>
</gene>
<dbReference type="GO" id="GO:0004365">
    <property type="term" value="F:glyceraldehyde-3-phosphate dehydrogenase (NAD+) (phosphorylating) activity"/>
    <property type="evidence" value="ECO:0007669"/>
    <property type="project" value="UniProtKB-UniRule"/>
</dbReference>
<comment type="catalytic activity">
    <reaction evidence="8 9 10">
        <text>D-glyceraldehyde 3-phosphate + phosphate + NAD(+) = (2R)-3-phospho-glyceroyl phosphate + NADH + H(+)</text>
        <dbReference type="Rhea" id="RHEA:10300"/>
        <dbReference type="ChEBI" id="CHEBI:15378"/>
        <dbReference type="ChEBI" id="CHEBI:43474"/>
        <dbReference type="ChEBI" id="CHEBI:57540"/>
        <dbReference type="ChEBI" id="CHEBI:57604"/>
        <dbReference type="ChEBI" id="CHEBI:57945"/>
        <dbReference type="ChEBI" id="CHEBI:59776"/>
        <dbReference type="EC" id="1.2.1.59"/>
    </reaction>
</comment>
<feature type="binding site" evidence="9">
    <location>
        <position position="360"/>
    </location>
    <ligand>
        <name>NAD(+)</name>
        <dbReference type="ChEBI" id="CHEBI:57540"/>
    </ligand>
</feature>
<feature type="binding site" evidence="9">
    <location>
        <begin position="257"/>
        <end position="258"/>
    </location>
    <ligand>
        <name>D-glyceraldehyde 3-phosphate</name>
        <dbReference type="ChEBI" id="CHEBI:59776"/>
    </ligand>
</feature>
<evidence type="ECO:0000256" key="3">
    <source>
        <dbReference type="ARBA" id="ARBA00011881"/>
    </source>
</evidence>
<keyword evidence="9 10" id="KW-0560">Oxidoreductase</keyword>
<keyword evidence="5 9" id="KW-0520">NAD</keyword>
<evidence type="ECO:0000256" key="7">
    <source>
        <dbReference type="ARBA" id="ARBA00048067"/>
    </source>
</evidence>
<dbReference type="CDD" id="cd02278">
    <property type="entry name" value="GAPDH_II_N"/>
    <property type="match status" value="1"/>
</dbReference>
<comment type="catalytic activity">
    <reaction evidence="7 9 10">
        <text>D-glyceraldehyde 3-phosphate + phosphate + NADP(+) = (2R)-3-phospho-glyceroyl phosphate + NADPH + H(+)</text>
        <dbReference type="Rhea" id="RHEA:10296"/>
        <dbReference type="ChEBI" id="CHEBI:15378"/>
        <dbReference type="ChEBI" id="CHEBI:43474"/>
        <dbReference type="ChEBI" id="CHEBI:57604"/>
        <dbReference type="ChEBI" id="CHEBI:57783"/>
        <dbReference type="ChEBI" id="CHEBI:58349"/>
        <dbReference type="ChEBI" id="CHEBI:59776"/>
        <dbReference type="EC" id="1.2.1.59"/>
    </reaction>
</comment>
<feature type="binding site" evidence="9">
    <location>
        <position position="232"/>
    </location>
    <ligand>
        <name>NAD(+)</name>
        <dbReference type="ChEBI" id="CHEBI:57540"/>
    </ligand>
</feature>
<evidence type="ECO:0000256" key="6">
    <source>
        <dbReference type="ARBA" id="ARBA00023152"/>
    </source>
</evidence>
<evidence type="ECO:0000256" key="9">
    <source>
        <dbReference type="HAMAP-Rule" id="MF_00559"/>
    </source>
</evidence>
<dbReference type="GO" id="GO:0051287">
    <property type="term" value="F:NAD binding"/>
    <property type="evidence" value="ECO:0007669"/>
    <property type="project" value="UniProtKB-UniRule"/>
</dbReference>
<protein>
    <recommendedName>
        <fullName evidence="9 10">Glyceraldehyde-3-phosphate dehydrogenase</fullName>
        <shortName evidence="9">GAPDH</shortName>
        <ecNumber evidence="9 10">1.2.1.59</ecNumber>
    </recommendedName>
    <alternativeName>
        <fullName evidence="9">NAD(P)-dependent glyceraldehyde-3-phosphate dehydrogenase</fullName>
    </alternativeName>
</protein>
<dbReference type="InterPro" id="IPR036291">
    <property type="entry name" value="NAD(P)-bd_dom_sf"/>
</dbReference>
<dbReference type="GO" id="GO:0050661">
    <property type="term" value="F:NADP binding"/>
    <property type="evidence" value="ECO:0007669"/>
    <property type="project" value="UniProtKB-UniRule"/>
</dbReference>
<evidence type="ECO:0000256" key="1">
    <source>
        <dbReference type="ARBA" id="ARBA00004869"/>
    </source>
</evidence>
<dbReference type="Gene3D" id="3.40.50.720">
    <property type="entry name" value="NAD(P)-binding Rossmann-like Domain"/>
    <property type="match status" value="1"/>
</dbReference>
<dbReference type="SUPFAM" id="SSF51735">
    <property type="entry name" value="NAD(P)-binding Rossmann-fold domains"/>
    <property type="match status" value="1"/>
</dbReference>
<keyword evidence="4 9" id="KW-0521">NADP</keyword>
<dbReference type="EC" id="1.2.1.59" evidence="9 10"/>
<evidence type="ECO:0000256" key="4">
    <source>
        <dbReference type="ARBA" id="ARBA00022857"/>
    </source>
</evidence>
<comment type="similarity">
    <text evidence="2 9 10">Belongs to the glyceraldehyde-3-phosphate dehydrogenase family.</text>
</comment>
<dbReference type="HAMAP" id="MF_00559">
    <property type="entry name" value="G3P_dehdrog_arch"/>
    <property type="match status" value="1"/>
</dbReference>